<gene>
    <name evidence="2" type="ORF">AUC70_15810</name>
</gene>
<evidence type="ECO:0000256" key="1">
    <source>
        <dbReference type="SAM" id="Phobius"/>
    </source>
</evidence>
<keyword evidence="1" id="KW-0472">Membrane</keyword>
<feature type="transmembrane region" description="Helical" evidence="1">
    <location>
        <begin position="21"/>
        <end position="43"/>
    </location>
</feature>
<dbReference type="InterPro" id="IPR007047">
    <property type="entry name" value="Flp_Fap"/>
</dbReference>
<name>A0A1E3VS40_9HYPH</name>
<organism evidence="2 3">
    <name type="scientific">Methyloceanibacter stevinii</name>
    <dbReference type="NCBI Taxonomy" id="1774970"/>
    <lineage>
        <taxon>Bacteria</taxon>
        <taxon>Pseudomonadati</taxon>
        <taxon>Pseudomonadota</taxon>
        <taxon>Alphaproteobacteria</taxon>
        <taxon>Hyphomicrobiales</taxon>
        <taxon>Hyphomicrobiaceae</taxon>
        <taxon>Methyloceanibacter</taxon>
    </lineage>
</organism>
<dbReference type="Pfam" id="PF04964">
    <property type="entry name" value="Flp_Fap"/>
    <property type="match status" value="1"/>
</dbReference>
<reference evidence="2 3" key="1">
    <citation type="journal article" date="2016" name="Environ. Microbiol.">
        <title>New Methyloceanibacter diversity from North Sea sediments includes methanotroph containing solely the soluble methane monooxygenase.</title>
        <authorList>
            <person name="Vekeman B."/>
            <person name="Kerckhof F.M."/>
            <person name="Cremers G."/>
            <person name="de Vos P."/>
            <person name="Vandamme P."/>
            <person name="Boon N."/>
            <person name="Op den Camp H.J."/>
            <person name="Heylen K."/>
        </authorList>
    </citation>
    <scope>NUCLEOTIDE SEQUENCE [LARGE SCALE GENOMIC DNA]</scope>
    <source>
        <strain evidence="2 3">R-67176</strain>
    </source>
</reference>
<keyword evidence="1" id="KW-0812">Transmembrane</keyword>
<protein>
    <recommendedName>
        <fullName evidence="4">Pilus assembly protein</fullName>
    </recommendedName>
</protein>
<dbReference type="STRING" id="1774970.AUC70_15810"/>
<proteinExistence type="predicted"/>
<dbReference type="EMBL" id="LPWE01000005">
    <property type="protein sequence ID" value="ODR96344.1"/>
    <property type="molecule type" value="Genomic_DNA"/>
</dbReference>
<comment type="caution">
    <text evidence="2">The sequence shown here is derived from an EMBL/GenBank/DDBJ whole genome shotgun (WGS) entry which is preliminary data.</text>
</comment>
<evidence type="ECO:0000313" key="3">
    <source>
        <dbReference type="Proteomes" id="UP000094172"/>
    </source>
</evidence>
<dbReference type="Proteomes" id="UP000094172">
    <property type="component" value="Unassembled WGS sequence"/>
</dbReference>
<dbReference type="AlphaFoldDB" id="A0A1E3VS40"/>
<evidence type="ECO:0000313" key="2">
    <source>
        <dbReference type="EMBL" id="ODR96344.1"/>
    </source>
</evidence>
<sequence>MRQPPVIARIKAFAADRSGATVVEYGLIAAAIAGAILIVNRLLQSSLSDLATELAAALSL</sequence>
<dbReference type="RefSeq" id="WP_069443675.1">
    <property type="nucleotide sequence ID" value="NZ_LPWE01000005.1"/>
</dbReference>
<keyword evidence="3" id="KW-1185">Reference proteome</keyword>
<keyword evidence="1" id="KW-1133">Transmembrane helix</keyword>
<accession>A0A1E3VS40</accession>
<evidence type="ECO:0008006" key="4">
    <source>
        <dbReference type="Google" id="ProtNLM"/>
    </source>
</evidence>